<dbReference type="Pfam" id="PF00480">
    <property type="entry name" value="ROK"/>
    <property type="match status" value="1"/>
</dbReference>
<proteinExistence type="inferred from homology"/>
<comment type="caution">
    <text evidence="2">The sequence shown here is derived from an EMBL/GenBank/DDBJ whole genome shotgun (WGS) entry which is preliminary data.</text>
</comment>
<dbReference type="PANTHER" id="PTHR18964:SF165">
    <property type="entry name" value="BETA-GLUCOSIDE KINASE"/>
    <property type="match status" value="1"/>
</dbReference>
<gene>
    <name evidence="2" type="ORF">K8V56_18500</name>
</gene>
<comment type="similarity">
    <text evidence="1">Belongs to the ROK (NagC/XylR) family.</text>
</comment>
<reference evidence="2" key="1">
    <citation type="journal article" date="2021" name="PeerJ">
        <title>Extensive microbial diversity within the chicken gut microbiome revealed by metagenomics and culture.</title>
        <authorList>
            <person name="Gilroy R."/>
            <person name="Ravi A."/>
            <person name="Getino M."/>
            <person name="Pursley I."/>
            <person name="Horton D.L."/>
            <person name="Alikhan N.F."/>
            <person name="Baker D."/>
            <person name="Gharbi K."/>
            <person name="Hall N."/>
            <person name="Watson M."/>
            <person name="Adriaenssens E.M."/>
            <person name="Foster-Nyarko E."/>
            <person name="Jarju S."/>
            <person name="Secka A."/>
            <person name="Antonio M."/>
            <person name="Oren A."/>
            <person name="Chaudhuri R.R."/>
            <person name="La Ragione R."/>
            <person name="Hildebrand F."/>
            <person name="Pallen M.J."/>
        </authorList>
    </citation>
    <scope>NUCLEOTIDE SEQUENCE</scope>
    <source>
        <strain evidence="2">CHK171-7178</strain>
    </source>
</reference>
<organism evidence="2 3">
    <name type="scientific">Sporosarcina psychrophila</name>
    <name type="common">Bacillus psychrophilus</name>
    <dbReference type="NCBI Taxonomy" id="1476"/>
    <lineage>
        <taxon>Bacteria</taxon>
        <taxon>Bacillati</taxon>
        <taxon>Bacillota</taxon>
        <taxon>Bacilli</taxon>
        <taxon>Bacillales</taxon>
        <taxon>Caryophanaceae</taxon>
        <taxon>Sporosarcina</taxon>
    </lineage>
</organism>
<dbReference type="Proteomes" id="UP000698173">
    <property type="component" value="Unassembled WGS sequence"/>
</dbReference>
<dbReference type="CDD" id="cd24068">
    <property type="entry name" value="ASKHA_NBD_ROK_FnNanK-like"/>
    <property type="match status" value="1"/>
</dbReference>
<dbReference type="InterPro" id="IPR000600">
    <property type="entry name" value="ROK"/>
</dbReference>
<dbReference type="SUPFAM" id="SSF53067">
    <property type="entry name" value="Actin-like ATPase domain"/>
    <property type="match status" value="1"/>
</dbReference>
<dbReference type="AlphaFoldDB" id="A0A921KFF2"/>
<evidence type="ECO:0000313" key="3">
    <source>
        <dbReference type="Proteomes" id="UP000698173"/>
    </source>
</evidence>
<dbReference type="EMBL" id="DYWT01000278">
    <property type="protein sequence ID" value="HJF33761.1"/>
    <property type="molecule type" value="Genomic_DNA"/>
</dbReference>
<reference evidence="2" key="2">
    <citation type="submission" date="2021-09" db="EMBL/GenBank/DDBJ databases">
        <authorList>
            <person name="Gilroy R."/>
        </authorList>
    </citation>
    <scope>NUCLEOTIDE SEQUENCE</scope>
    <source>
        <strain evidence="2">CHK171-7178</strain>
    </source>
</reference>
<evidence type="ECO:0000256" key="1">
    <source>
        <dbReference type="ARBA" id="ARBA00006479"/>
    </source>
</evidence>
<accession>A0A921KFF2</accession>
<dbReference type="Gene3D" id="3.30.420.40">
    <property type="match status" value="2"/>
</dbReference>
<sequence length="296" mass="31737">MKILAIDIGGTSLKVCMATEKGIISEFNEFDSEAGKGGQYLVDNLIQIITKNYSGYEAIGISTASQVNSEDGSIIYANENFPNYTGMKVKAIFEEKFGVPVKVENDVNAAALGEKHFGAGKKFKDFLCLTYGTGIGGAIVIDSSVYKGLNGGAGEFGHMILYPGGKKCNCGCVGCYEMYGSTTALVKKALELDKKYINGRTIFEGLEQGDEKLEKVLNDWVLEVAYGLVSLTHIFNPPAIIIGGGVMEQERLVSLVSSKVKELMLRSFSGVKILRASLGNKAGVLGAASLHLPMRD</sequence>
<protein>
    <submittedName>
        <fullName evidence="2">ROK family protein</fullName>
    </submittedName>
</protein>
<dbReference type="PANTHER" id="PTHR18964">
    <property type="entry name" value="ROK (REPRESSOR, ORF, KINASE) FAMILY"/>
    <property type="match status" value="1"/>
</dbReference>
<dbReference type="InterPro" id="IPR043129">
    <property type="entry name" value="ATPase_NBD"/>
</dbReference>
<evidence type="ECO:0000313" key="2">
    <source>
        <dbReference type="EMBL" id="HJF33761.1"/>
    </source>
</evidence>
<name>A0A921KFF2_SPOPS</name>